<evidence type="ECO:0000313" key="3">
    <source>
        <dbReference type="Proteomes" id="UP000249123"/>
    </source>
</evidence>
<dbReference type="Gene3D" id="3.40.1440.10">
    <property type="entry name" value="GIY-YIG endonuclease"/>
    <property type="match status" value="1"/>
</dbReference>
<dbReference type="InterPro" id="IPR000305">
    <property type="entry name" value="GIY-YIG_endonuc"/>
</dbReference>
<evidence type="ECO:0000313" key="2">
    <source>
        <dbReference type="EMBL" id="RAN35702.1"/>
    </source>
</evidence>
<dbReference type="CDD" id="cd10448">
    <property type="entry name" value="GIY-YIG_unchar_3"/>
    <property type="match status" value="1"/>
</dbReference>
<accession>A0A062TN38</accession>
<proteinExistence type="inferred from homology"/>
<dbReference type="EMBL" id="AWFB01000003">
    <property type="protein sequence ID" value="RAN35702.1"/>
    <property type="molecule type" value="Genomic_DNA"/>
</dbReference>
<accession>A0A328JSW9</accession>
<name>A0A062TN38_9PROT</name>
<dbReference type="OrthoDB" id="287318at2"/>
<dbReference type="PANTHER" id="PTHR34477">
    <property type="entry name" value="UPF0213 PROTEIN YHBQ"/>
    <property type="match status" value="1"/>
</dbReference>
<dbReference type="RefSeq" id="WP_034829580.1">
    <property type="nucleotide sequence ID" value="NZ_AWFA01000089.1"/>
</dbReference>
<sequence length="100" mass="11807">MANEDRIIAVYMMANRKNGALYTGVTSNLVGRIWQHREGIFRGFTQKHGCKTLVWYEVHEWVEGAIAREKSLKSYRRQNKINLIEAKNPHWKDLWFEITG</sequence>
<dbReference type="eggNOG" id="COG2827">
    <property type="taxonomic scope" value="Bacteria"/>
</dbReference>
<dbReference type="Proteomes" id="UP000249123">
    <property type="component" value="Unassembled WGS sequence"/>
</dbReference>
<organism evidence="2 3">
    <name type="scientific">Hyphomonas pacifica</name>
    <dbReference type="NCBI Taxonomy" id="1280941"/>
    <lineage>
        <taxon>Bacteria</taxon>
        <taxon>Pseudomonadati</taxon>
        <taxon>Pseudomonadota</taxon>
        <taxon>Alphaproteobacteria</taxon>
        <taxon>Hyphomonadales</taxon>
        <taxon>Hyphomonadaceae</taxon>
        <taxon>Hyphomonas</taxon>
    </lineage>
</organism>
<dbReference type="PANTHER" id="PTHR34477:SF5">
    <property type="entry name" value="BSL5627 PROTEIN"/>
    <property type="match status" value="1"/>
</dbReference>
<dbReference type="STRING" id="1280941.HY2_06755"/>
<dbReference type="Pfam" id="PF01541">
    <property type="entry name" value="GIY-YIG"/>
    <property type="match status" value="1"/>
</dbReference>
<dbReference type="InterPro" id="IPR035901">
    <property type="entry name" value="GIY-YIG_endonuc_sf"/>
</dbReference>
<gene>
    <name evidence="2" type="ORF">HY3_07725</name>
</gene>
<dbReference type="PROSITE" id="PS50164">
    <property type="entry name" value="GIY_YIG"/>
    <property type="match status" value="1"/>
</dbReference>
<dbReference type="InterPro" id="IPR050190">
    <property type="entry name" value="UPF0213_domain"/>
</dbReference>
<dbReference type="SUPFAM" id="SSF82771">
    <property type="entry name" value="GIY-YIG endonuclease"/>
    <property type="match status" value="1"/>
</dbReference>
<evidence type="ECO:0000256" key="1">
    <source>
        <dbReference type="ARBA" id="ARBA00007435"/>
    </source>
</evidence>
<protein>
    <submittedName>
        <fullName evidence="2">Uncharacterized protein</fullName>
    </submittedName>
</protein>
<comment type="similarity">
    <text evidence="1">Belongs to the UPF0213 family.</text>
</comment>
<dbReference type="AlphaFoldDB" id="A0A062TN38"/>
<keyword evidence="3" id="KW-1185">Reference proteome</keyword>
<comment type="caution">
    <text evidence="2">The sequence shown here is derived from an EMBL/GenBank/DDBJ whole genome shotgun (WGS) entry which is preliminary data.</text>
</comment>
<reference evidence="2 3" key="1">
    <citation type="submission" date="2013-04" db="EMBL/GenBank/DDBJ databases">
        <title>Hyphomonas sp. T24B3 Genome Sequencing.</title>
        <authorList>
            <person name="Lai Q."/>
            <person name="Shao Z."/>
        </authorList>
    </citation>
    <scope>NUCLEOTIDE SEQUENCE [LARGE SCALE GENOMIC DNA]</scope>
    <source>
        <strain evidence="2 3">T24B3</strain>
    </source>
</reference>